<proteinExistence type="predicted"/>
<comment type="caution">
    <text evidence="1">The sequence shown here is derived from an EMBL/GenBank/DDBJ whole genome shotgun (WGS) entry which is preliminary data.</text>
</comment>
<evidence type="ECO:0000313" key="2">
    <source>
        <dbReference type="Proteomes" id="UP000659388"/>
    </source>
</evidence>
<accession>A0A937F5X5</accession>
<dbReference type="Proteomes" id="UP000659388">
    <property type="component" value="Unassembled WGS sequence"/>
</dbReference>
<dbReference type="CDD" id="cd17783">
    <property type="entry name" value="CBS_pair_bac"/>
    <property type="match status" value="1"/>
</dbReference>
<dbReference type="AlphaFoldDB" id="A0A937F5X5"/>
<reference evidence="1" key="1">
    <citation type="submission" date="2021-01" db="EMBL/GenBank/DDBJ databases">
        <title>Fulvivirga kasyanovii gen. nov., sp nov., a novel member of the phylum Bacteroidetes isolated from seawater in a mussel farm.</title>
        <authorList>
            <person name="Zhao L.-H."/>
            <person name="Wang Z.-J."/>
        </authorList>
    </citation>
    <scope>NUCLEOTIDE SEQUENCE</scope>
    <source>
        <strain evidence="1">2943</strain>
    </source>
</reference>
<evidence type="ECO:0000313" key="1">
    <source>
        <dbReference type="EMBL" id="MBL3654900.1"/>
    </source>
</evidence>
<dbReference type="SUPFAM" id="SSF54631">
    <property type="entry name" value="CBS-domain pair"/>
    <property type="match status" value="1"/>
</dbReference>
<organism evidence="1 2">
    <name type="scientific">Fulvivirga sediminis</name>
    <dbReference type="NCBI Taxonomy" id="2803949"/>
    <lineage>
        <taxon>Bacteria</taxon>
        <taxon>Pseudomonadati</taxon>
        <taxon>Bacteroidota</taxon>
        <taxon>Cytophagia</taxon>
        <taxon>Cytophagales</taxon>
        <taxon>Fulvivirgaceae</taxon>
        <taxon>Fulvivirga</taxon>
    </lineage>
</organism>
<dbReference type="Gene3D" id="3.10.580.10">
    <property type="entry name" value="CBS-domain"/>
    <property type="match status" value="1"/>
</dbReference>
<dbReference type="InterPro" id="IPR046342">
    <property type="entry name" value="CBS_dom_sf"/>
</dbReference>
<name>A0A937F5X5_9BACT</name>
<dbReference type="EMBL" id="JAESIY010000001">
    <property type="protein sequence ID" value="MBL3654900.1"/>
    <property type="molecule type" value="Genomic_DNA"/>
</dbReference>
<sequence length="221" mass="25014">MIAEELVNHMIPPLKATDPAHKAILWMEELRCNQLPVVQDESFMGLITEDMILEANDVEANISSFNLMGLNCYVHDSSHFYEVIKIASDNNVQMVGVLDDQEKYKGVITVQDTITSFAQSAAVQIPGGIVVLSISQIDYSLSEISRLVEENNAKILSSSVKEDELDPSKIKLTLKLNRLDLTHIVATLERFGYKIIARFQETKIQDDEKERLDMLLRYLDI</sequence>
<gene>
    <name evidence="1" type="ORF">JL102_02060</name>
</gene>
<protein>
    <submittedName>
        <fullName evidence="1">CBS domain-containing protein</fullName>
    </submittedName>
</protein>
<keyword evidence="2" id="KW-1185">Reference proteome</keyword>